<dbReference type="RefSeq" id="WP_037548884.1">
    <property type="nucleotide sequence ID" value="NZ_JNUP01000067.1"/>
</dbReference>
<feature type="transmembrane region" description="Helical" evidence="5">
    <location>
        <begin position="267"/>
        <end position="292"/>
    </location>
</feature>
<dbReference type="EMBL" id="JNUP01000067">
    <property type="protein sequence ID" value="KGE71203.1"/>
    <property type="molecule type" value="Genomic_DNA"/>
</dbReference>
<sequence>MEIQKEFNDLDAKTQRLILTAQSFELTEHDIYLRIARKTKDPQNRQILEKIADDELRHHDFWAEYTGRRVGKAYLLALFYYFIVRIFGLVFGFKLLERAEERAQVNYADLGKIVPGALELQKDEDRHEQELLNMIEEERLDYVGSMVLGLNDALVELTGALAGLTFAIQNPSIIAASGLITGIAASFSMAASEFLSKRADGEPNAGKSAIYTGLAYIVTVVLLILPYLLLSNPFISLPITLAIAALIILVFNYYLAVAKDLDFKKRFWEMFGISMGVAVFSFGIGFLVRIIFKVDI</sequence>
<feature type="transmembrane region" description="Helical" evidence="5">
    <location>
        <begin position="173"/>
        <end position="196"/>
    </location>
</feature>
<evidence type="ECO:0000256" key="5">
    <source>
        <dbReference type="SAM" id="Phobius"/>
    </source>
</evidence>
<dbReference type="eggNOG" id="COG1814">
    <property type="taxonomic scope" value="Bacteria"/>
</dbReference>
<keyword evidence="2 5" id="KW-0812">Transmembrane</keyword>
<dbReference type="Gene3D" id="1.20.5.420">
    <property type="entry name" value="Immunoglobulin FC, subunit C"/>
    <property type="match status" value="1"/>
</dbReference>
<dbReference type="OrthoDB" id="9781287at2"/>
<keyword evidence="7" id="KW-1185">Reference proteome</keyword>
<organism evidence="6 7">
    <name type="scientific">Spirochaeta lutea</name>
    <dbReference type="NCBI Taxonomy" id="1480694"/>
    <lineage>
        <taxon>Bacteria</taxon>
        <taxon>Pseudomonadati</taxon>
        <taxon>Spirochaetota</taxon>
        <taxon>Spirochaetia</taxon>
        <taxon>Spirochaetales</taxon>
        <taxon>Spirochaetaceae</taxon>
        <taxon>Spirochaeta</taxon>
    </lineage>
</organism>
<comment type="caution">
    <text evidence="6">The sequence shown here is derived from an EMBL/GenBank/DDBJ whole genome shotgun (WGS) entry which is preliminary data.</text>
</comment>
<dbReference type="GO" id="GO:0005384">
    <property type="term" value="F:manganese ion transmembrane transporter activity"/>
    <property type="evidence" value="ECO:0007669"/>
    <property type="project" value="InterPro"/>
</dbReference>
<evidence type="ECO:0000256" key="3">
    <source>
        <dbReference type="ARBA" id="ARBA00022989"/>
    </source>
</evidence>
<evidence type="ECO:0000256" key="1">
    <source>
        <dbReference type="ARBA" id="ARBA00004127"/>
    </source>
</evidence>
<dbReference type="Pfam" id="PF01988">
    <property type="entry name" value="VIT1"/>
    <property type="match status" value="1"/>
</dbReference>
<dbReference type="GO" id="GO:0012505">
    <property type="term" value="C:endomembrane system"/>
    <property type="evidence" value="ECO:0007669"/>
    <property type="project" value="UniProtKB-SubCell"/>
</dbReference>
<reference evidence="6 7" key="1">
    <citation type="submission" date="2014-05" db="EMBL/GenBank/DDBJ databases">
        <title>De novo Genome Sequence of Spirocheata sp.</title>
        <authorList>
            <person name="Shivani Y."/>
            <person name="Subhash Y."/>
            <person name="Tushar L."/>
            <person name="Sasikala C."/>
            <person name="Ramana C.V."/>
        </authorList>
    </citation>
    <scope>NUCLEOTIDE SEQUENCE [LARGE SCALE GENOMIC DNA]</scope>
    <source>
        <strain evidence="6 7">JC230</strain>
    </source>
</reference>
<protein>
    <submittedName>
        <fullName evidence="6">Membrane protein</fullName>
    </submittedName>
</protein>
<dbReference type="SUPFAM" id="SSF47240">
    <property type="entry name" value="Ferritin-like"/>
    <property type="match status" value="1"/>
</dbReference>
<dbReference type="InterPro" id="IPR008217">
    <property type="entry name" value="Ccc1_fam"/>
</dbReference>
<feature type="transmembrane region" description="Helical" evidence="5">
    <location>
        <begin position="73"/>
        <end position="93"/>
    </location>
</feature>
<comment type="subcellular location">
    <subcellularLocation>
        <location evidence="1">Endomembrane system</location>
        <topology evidence="1">Multi-pass membrane protein</topology>
    </subcellularLocation>
</comment>
<evidence type="ECO:0000256" key="4">
    <source>
        <dbReference type="ARBA" id="ARBA00023136"/>
    </source>
</evidence>
<accession>A0A098QUW3</accession>
<gene>
    <name evidence="6" type="ORF">DC28_12135</name>
</gene>
<evidence type="ECO:0000313" key="7">
    <source>
        <dbReference type="Proteomes" id="UP000029692"/>
    </source>
</evidence>
<dbReference type="GO" id="GO:0030026">
    <property type="term" value="P:intracellular manganese ion homeostasis"/>
    <property type="evidence" value="ECO:0007669"/>
    <property type="project" value="InterPro"/>
</dbReference>
<dbReference type="Proteomes" id="UP000029692">
    <property type="component" value="Unassembled WGS sequence"/>
</dbReference>
<dbReference type="CDD" id="cd01044">
    <property type="entry name" value="Ferritin_CCC1_N"/>
    <property type="match status" value="1"/>
</dbReference>
<dbReference type="InterPro" id="IPR009078">
    <property type="entry name" value="Ferritin-like_SF"/>
</dbReference>
<dbReference type="AlphaFoldDB" id="A0A098QUW3"/>
<feature type="transmembrane region" description="Helical" evidence="5">
    <location>
        <begin position="208"/>
        <end position="229"/>
    </location>
</feature>
<dbReference type="InterPro" id="IPR039376">
    <property type="entry name" value="Ferritin_CCC1_N"/>
</dbReference>
<name>A0A098QUW3_9SPIO</name>
<dbReference type="CDD" id="cd02431">
    <property type="entry name" value="Ferritin_CCC1_C"/>
    <property type="match status" value="1"/>
</dbReference>
<feature type="transmembrane region" description="Helical" evidence="5">
    <location>
        <begin position="235"/>
        <end position="255"/>
    </location>
</feature>
<keyword evidence="3 5" id="KW-1133">Transmembrane helix</keyword>
<proteinExistence type="predicted"/>
<evidence type="ECO:0000256" key="2">
    <source>
        <dbReference type="ARBA" id="ARBA00022692"/>
    </source>
</evidence>
<evidence type="ECO:0000313" key="6">
    <source>
        <dbReference type="EMBL" id="KGE71203.1"/>
    </source>
</evidence>
<keyword evidence="4 5" id="KW-0472">Membrane</keyword>